<accession>A0A7N0ZYD2</accession>
<protein>
    <recommendedName>
        <fullName evidence="5">FLZ-type domain-containing protein</fullName>
    </recommendedName>
</protein>
<dbReference type="PROSITE" id="PS51795">
    <property type="entry name" value="ZF_FLZ"/>
    <property type="match status" value="1"/>
</dbReference>
<keyword evidence="3" id="KW-0862">Zinc</keyword>
<dbReference type="Gramene" id="Kaladp0048s0536.1.v1.1">
    <property type="protein sequence ID" value="Kaladp0048s0536.1.v1.1"/>
    <property type="gene ID" value="Kaladp0048s0536.v1.1"/>
</dbReference>
<organism evidence="6 7">
    <name type="scientific">Kalanchoe fedtschenkoi</name>
    <name type="common">Lavender scallops</name>
    <name type="synonym">South American air plant</name>
    <dbReference type="NCBI Taxonomy" id="63787"/>
    <lineage>
        <taxon>Eukaryota</taxon>
        <taxon>Viridiplantae</taxon>
        <taxon>Streptophyta</taxon>
        <taxon>Embryophyta</taxon>
        <taxon>Tracheophyta</taxon>
        <taxon>Spermatophyta</taxon>
        <taxon>Magnoliopsida</taxon>
        <taxon>eudicotyledons</taxon>
        <taxon>Gunneridae</taxon>
        <taxon>Pentapetalae</taxon>
        <taxon>Saxifragales</taxon>
        <taxon>Crassulaceae</taxon>
        <taxon>Kalanchoe</taxon>
    </lineage>
</organism>
<evidence type="ECO:0000256" key="1">
    <source>
        <dbReference type="ARBA" id="ARBA00009374"/>
    </source>
</evidence>
<evidence type="ECO:0000256" key="4">
    <source>
        <dbReference type="PROSITE-ProRule" id="PRU01131"/>
    </source>
</evidence>
<dbReference type="GO" id="GO:0008270">
    <property type="term" value="F:zinc ion binding"/>
    <property type="evidence" value="ECO:0007669"/>
    <property type="project" value="UniProtKB-KW"/>
</dbReference>
<dbReference type="InterPro" id="IPR007650">
    <property type="entry name" value="Zf-FLZ_dom"/>
</dbReference>
<dbReference type="PANTHER" id="PTHR47847">
    <property type="entry name" value="FCS-LIKE ZINC FINGER 17"/>
    <property type="match status" value="1"/>
</dbReference>
<keyword evidence="3" id="KW-0863">Zinc-finger</keyword>
<dbReference type="EnsemblPlants" id="Kaladp0048s0536.1.v1.1">
    <property type="protein sequence ID" value="Kaladp0048s0536.1.v1.1"/>
    <property type="gene ID" value="Kaladp0048s0536.v1.1"/>
</dbReference>
<comment type="similarity">
    <text evidence="1">Belongs to the FLZ family.</text>
</comment>
<sequence>MAVGLSILLGESGGGNLNHLPQDGGGVDLIVEPNLLIVRPVIRLSQTMITESLLEPPKTDEIVDSCFLKSCHLCHKQLQPEHDIFMYKGDQGYCSEECRSKQISFDEEEELRQSRTRQTATRRAFGQHRTGQYNAGRCETLSILRDLRHGRREPVHLQRNGAIFF</sequence>
<keyword evidence="7" id="KW-1185">Reference proteome</keyword>
<evidence type="ECO:0000313" key="7">
    <source>
        <dbReference type="Proteomes" id="UP000594263"/>
    </source>
</evidence>
<dbReference type="AlphaFoldDB" id="A0A7N0ZYD2"/>
<dbReference type="PANTHER" id="PTHR47847:SF2">
    <property type="entry name" value="FCS-LIKE ZINC FINGER 17-RELATED"/>
    <property type="match status" value="1"/>
</dbReference>
<feature type="domain" description="FLZ-type" evidence="5">
    <location>
        <begin position="66"/>
        <end position="110"/>
    </location>
</feature>
<evidence type="ECO:0000256" key="3">
    <source>
        <dbReference type="ARBA" id="ARBA00022771"/>
    </source>
</evidence>
<reference evidence="6" key="1">
    <citation type="submission" date="2021-01" db="UniProtKB">
        <authorList>
            <consortium name="EnsemblPlants"/>
        </authorList>
    </citation>
    <scope>IDENTIFICATION</scope>
</reference>
<evidence type="ECO:0000256" key="2">
    <source>
        <dbReference type="ARBA" id="ARBA00022723"/>
    </source>
</evidence>
<evidence type="ECO:0000259" key="5">
    <source>
        <dbReference type="PROSITE" id="PS51795"/>
    </source>
</evidence>
<dbReference type="Proteomes" id="UP000594263">
    <property type="component" value="Unplaced"/>
</dbReference>
<dbReference type="InterPro" id="IPR044181">
    <property type="entry name" value="FLZ17/18"/>
</dbReference>
<keyword evidence="2" id="KW-0479">Metal-binding</keyword>
<dbReference type="Pfam" id="PF04570">
    <property type="entry name" value="zf-FLZ"/>
    <property type="match status" value="1"/>
</dbReference>
<evidence type="ECO:0000313" key="6">
    <source>
        <dbReference type="EnsemblPlants" id="Kaladp0048s0536.1.v1.1"/>
    </source>
</evidence>
<dbReference type="OMA" id="KTCHLCM"/>
<proteinExistence type="inferred from homology"/>
<feature type="zinc finger region" description="FLZ-type" evidence="4">
    <location>
        <begin position="66"/>
        <end position="110"/>
    </location>
</feature>
<name>A0A7N0ZYD2_KALFE</name>